<accession>M7Z7W2</accession>
<dbReference type="AlphaFoldDB" id="M7Z7W2"/>
<reference evidence="1" key="1">
    <citation type="journal article" date="2013" name="Nature">
        <title>Draft genome of the wheat A-genome progenitor Triticum urartu.</title>
        <authorList>
            <person name="Ling H.Q."/>
            <person name="Zhao S."/>
            <person name="Liu D."/>
            <person name="Wang J."/>
            <person name="Sun H."/>
            <person name="Zhang C."/>
            <person name="Fan H."/>
            <person name="Li D."/>
            <person name="Dong L."/>
            <person name="Tao Y."/>
            <person name="Gao C."/>
            <person name="Wu H."/>
            <person name="Li Y."/>
            <person name="Cui Y."/>
            <person name="Guo X."/>
            <person name="Zheng S."/>
            <person name="Wang B."/>
            <person name="Yu K."/>
            <person name="Liang Q."/>
            <person name="Yang W."/>
            <person name="Lou X."/>
            <person name="Chen J."/>
            <person name="Feng M."/>
            <person name="Jian J."/>
            <person name="Zhang X."/>
            <person name="Luo G."/>
            <person name="Jiang Y."/>
            <person name="Liu J."/>
            <person name="Wang Z."/>
            <person name="Sha Y."/>
            <person name="Zhang B."/>
            <person name="Wu H."/>
            <person name="Tang D."/>
            <person name="Shen Q."/>
            <person name="Xue P."/>
            <person name="Zou S."/>
            <person name="Wang X."/>
            <person name="Liu X."/>
            <person name="Wang F."/>
            <person name="Yang Y."/>
            <person name="An X."/>
            <person name="Dong Z."/>
            <person name="Zhang K."/>
            <person name="Zhang X."/>
            <person name="Luo M.C."/>
            <person name="Dvorak J."/>
            <person name="Tong Y."/>
            <person name="Wang J."/>
            <person name="Yang H."/>
            <person name="Li Z."/>
            <person name="Wang D."/>
            <person name="Zhang A."/>
            <person name="Wang J."/>
        </authorList>
    </citation>
    <scope>NUCLEOTIDE SEQUENCE</scope>
</reference>
<protein>
    <submittedName>
        <fullName evidence="1">Uncharacterized protein</fullName>
    </submittedName>
</protein>
<dbReference type="STRING" id="4572.M7Z7W2"/>
<proteinExistence type="predicted"/>
<evidence type="ECO:0000313" key="1">
    <source>
        <dbReference type="EMBL" id="EMS59298.1"/>
    </source>
</evidence>
<dbReference type="EMBL" id="KD122503">
    <property type="protein sequence ID" value="EMS59298.1"/>
    <property type="molecule type" value="Genomic_DNA"/>
</dbReference>
<gene>
    <name evidence="1" type="ORF">TRIUR3_33617</name>
</gene>
<sequence length="100" mass="11321">METPAGSAQAGGRFPLPHRSLSLDIKGNKTDIVISRYEDNFLTGEGGRYSLLVHHTVDELREFGLTDEMIDDQMWQRTARPGELNYNFITNGPSFFTHFS</sequence>
<organism evidence="1">
    <name type="scientific">Triticum urartu</name>
    <name type="common">Red wild einkorn</name>
    <name type="synonym">Crithodium urartu</name>
    <dbReference type="NCBI Taxonomy" id="4572"/>
    <lineage>
        <taxon>Eukaryota</taxon>
        <taxon>Viridiplantae</taxon>
        <taxon>Streptophyta</taxon>
        <taxon>Embryophyta</taxon>
        <taxon>Tracheophyta</taxon>
        <taxon>Spermatophyta</taxon>
        <taxon>Magnoliopsida</taxon>
        <taxon>Liliopsida</taxon>
        <taxon>Poales</taxon>
        <taxon>Poaceae</taxon>
        <taxon>BOP clade</taxon>
        <taxon>Pooideae</taxon>
        <taxon>Triticodae</taxon>
        <taxon>Triticeae</taxon>
        <taxon>Triticinae</taxon>
        <taxon>Triticum</taxon>
    </lineage>
</organism>
<name>M7Z7W2_TRIUA</name>